<evidence type="ECO:0000256" key="2">
    <source>
        <dbReference type="ARBA" id="ARBA00010945"/>
    </source>
</evidence>
<dbReference type="Gene3D" id="3.30.70.270">
    <property type="match status" value="1"/>
</dbReference>
<evidence type="ECO:0000256" key="3">
    <source>
        <dbReference type="ARBA" id="ARBA00011245"/>
    </source>
</evidence>
<dbReference type="EMBL" id="AP009384">
    <property type="protein sequence ID" value="BAF87850.1"/>
    <property type="molecule type" value="Genomic_DNA"/>
</dbReference>
<dbReference type="Pfam" id="PF11799">
    <property type="entry name" value="IMS_C"/>
    <property type="match status" value="1"/>
</dbReference>
<evidence type="ECO:0000256" key="6">
    <source>
        <dbReference type="ARBA" id="ARBA00022679"/>
    </source>
</evidence>
<dbReference type="STRING" id="438753.AZC_1852"/>
<evidence type="ECO:0000256" key="5">
    <source>
        <dbReference type="ARBA" id="ARBA00022490"/>
    </source>
</evidence>
<keyword evidence="6 17" id="KW-0808">Transferase</keyword>
<feature type="active site" evidence="17">
    <location>
        <position position="137"/>
    </location>
</feature>
<dbReference type="SUPFAM" id="SSF100879">
    <property type="entry name" value="Lesion bypass DNA polymerase (Y-family), little finger domain"/>
    <property type="match status" value="1"/>
</dbReference>
<comment type="cofactor">
    <cofactor evidence="17">
        <name>Mg(2+)</name>
        <dbReference type="ChEBI" id="CHEBI:18420"/>
    </cofactor>
    <text evidence="17">Binds 2 magnesium ions per subunit.</text>
</comment>
<dbReference type="Pfam" id="PF00817">
    <property type="entry name" value="IMS"/>
    <property type="match status" value="1"/>
</dbReference>
<keyword evidence="7 17" id="KW-0548">Nucleotidyltransferase</keyword>
<comment type="catalytic activity">
    <reaction evidence="16 17">
        <text>DNA(n) + a 2'-deoxyribonucleoside 5'-triphosphate = DNA(n+1) + diphosphate</text>
        <dbReference type="Rhea" id="RHEA:22508"/>
        <dbReference type="Rhea" id="RHEA-COMP:17339"/>
        <dbReference type="Rhea" id="RHEA-COMP:17340"/>
        <dbReference type="ChEBI" id="CHEBI:33019"/>
        <dbReference type="ChEBI" id="CHEBI:61560"/>
        <dbReference type="ChEBI" id="CHEBI:173112"/>
        <dbReference type="EC" id="2.7.7.7"/>
    </reaction>
</comment>
<dbReference type="Gene3D" id="3.30.1490.100">
    <property type="entry name" value="DNA polymerase, Y-family, little finger domain"/>
    <property type="match status" value="1"/>
</dbReference>
<dbReference type="eggNOG" id="COG0389">
    <property type="taxonomic scope" value="Bacteria"/>
</dbReference>
<keyword evidence="12 17" id="KW-0239">DNA-directed DNA polymerase</keyword>
<feature type="site" description="Substrate discrimination" evidence="17">
    <location>
        <position position="48"/>
    </location>
</feature>
<comment type="subcellular location">
    <subcellularLocation>
        <location evidence="1 17">Cytoplasm</location>
    </subcellularLocation>
</comment>
<dbReference type="Gene3D" id="3.40.1170.60">
    <property type="match status" value="1"/>
</dbReference>
<dbReference type="InterPro" id="IPR043128">
    <property type="entry name" value="Rev_trsase/Diguanyl_cyclase"/>
</dbReference>
<dbReference type="SUPFAM" id="SSF56672">
    <property type="entry name" value="DNA/RNA polymerases"/>
    <property type="match status" value="1"/>
</dbReference>
<evidence type="ECO:0000256" key="17">
    <source>
        <dbReference type="HAMAP-Rule" id="MF_01113"/>
    </source>
</evidence>
<evidence type="ECO:0000256" key="13">
    <source>
        <dbReference type="ARBA" id="ARBA00023125"/>
    </source>
</evidence>
<dbReference type="InterPro" id="IPR043502">
    <property type="entry name" value="DNA/RNA_pol_sf"/>
</dbReference>
<comment type="function">
    <text evidence="15 17">Poorly processive, error-prone DNA polymerase involved in untargeted mutagenesis. Copies undamaged DNA at stalled replication forks, which arise in vivo from mismatched or misaligned primer ends. These misaligned primers can be extended by PolIV. Exhibits no 3'-5' exonuclease (proofreading) activity. May be involved in translesional synthesis, in conjunction with the beta clamp from PolIII.</text>
</comment>
<organism evidence="19 20">
    <name type="scientific">Azorhizobium caulinodans (strain ATCC 43989 / DSM 5975 / JCM 20966 / LMG 6465 / NBRC 14845 / NCIMB 13405 / ORS 571)</name>
    <dbReference type="NCBI Taxonomy" id="438753"/>
    <lineage>
        <taxon>Bacteria</taxon>
        <taxon>Pseudomonadati</taxon>
        <taxon>Pseudomonadota</taxon>
        <taxon>Alphaproteobacteria</taxon>
        <taxon>Hyphomicrobiales</taxon>
        <taxon>Xanthobacteraceae</taxon>
        <taxon>Azorhizobium</taxon>
    </lineage>
</organism>
<dbReference type="PANTHER" id="PTHR11076">
    <property type="entry name" value="DNA REPAIR POLYMERASE UMUC / TRANSFERASE FAMILY MEMBER"/>
    <property type="match status" value="1"/>
</dbReference>
<comment type="similarity">
    <text evidence="2 17">Belongs to the DNA polymerase type-Y family.</text>
</comment>
<keyword evidence="11 17" id="KW-0460">Magnesium</keyword>
<dbReference type="PROSITE" id="PS50173">
    <property type="entry name" value="UMUC"/>
    <property type="match status" value="1"/>
</dbReference>
<accession>A8I2C7</accession>
<dbReference type="HOGENOM" id="CLU_012348_1_0_5"/>
<evidence type="ECO:0000313" key="20">
    <source>
        <dbReference type="Proteomes" id="UP000000270"/>
    </source>
</evidence>
<dbReference type="GO" id="GO:0003684">
    <property type="term" value="F:damaged DNA binding"/>
    <property type="evidence" value="ECO:0007669"/>
    <property type="project" value="InterPro"/>
</dbReference>
<evidence type="ECO:0000256" key="7">
    <source>
        <dbReference type="ARBA" id="ARBA00022695"/>
    </source>
</evidence>
<dbReference type="RefSeq" id="WP_012170380.1">
    <property type="nucleotide sequence ID" value="NC_009937.1"/>
</dbReference>
<dbReference type="Gene3D" id="1.10.150.20">
    <property type="entry name" value="5' to 3' exonuclease, C-terminal subdomain"/>
    <property type="match status" value="1"/>
</dbReference>
<dbReference type="InterPro" id="IPR050116">
    <property type="entry name" value="DNA_polymerase-Y"/>
</dbReference>
<reference evidence="19 20" key="6">
    <citation type="journal article" date="2011" name="Appl. Environ. Microbiol.">
        <title>Involvement of the azorhizobial chromosome partition gene (parA) in the onset of bacteroid differentiation during Sesbania rostrata stem nodule development.</title>
        <authorList>
            <person name="Liu CT."/>
            <person name="Lee KB."/>
            <person name="Wang YS."/>
            <person name="Peng MH."/>
            <person name="Lee KT."/>
            <person name="Suzuki S."/>
            <person name="Suzuki T."/>
            <person name="Oyaizu H."/>
        </authorList>
    </citation>
    <scope>NUCLEOTIDE SEQUENCE [LARGE SCALE GENOMIC DNA]</scope>
    <source>
        <strain evidence="20">ATCC 43989 / DSM 5975 / JCM 20966 / LMG 6465 / NBRC 14845 / NCIMB 13405 / ORS 571</strain>
    </source>
</reference>
<evidence type="ECO:0000256" key="16">
    <source>
        <dbReference type="ARBA" id="ARBA00049244"/>
    </source>
</evidence>
<keyword evidence="8 17" id="KW-0235">DNA replication</keyword>
<feature type="binding site" evidence="17">
    <location>
        <position position="136"/>
    </location>
    <ligand>
        <name>Mg(2+)</name>
        <dbReference type="ChEBI" id="CHEBI:18420"/>
    </ligand>
</feature>
<dbReference type="InterPro" id="IPR017961">
    <property type="entry name" value="DNA_pol_Y-fam_little_finger"/>
</dbReference>
<keyword evidence="5 17" id="KW-0963">Cytoplasm</keyword>
<keyword evidence="20" id="KW-1185">Reference proteome</keyword>
<keyword evidence="14 17" id="KW-0234">DNA repair</keyword>
<dbReference type="GO" id="GO:0006261">
    <property type="term" value="P:DNA-templated DNA replication"/>
    <property type="evidence" value="ECO:0007669"/>
    <property type="project" value="UniProtKB-UniRule"/>
</dbReference>
<name>A8I2C7_AZOC5</name>
<reference evidence="19 20" key="4">
    <citation type="journal article" date="2009" name="Appl. Environ. Microbiol.">
        <title>Comparative genome-wide transcriptional profiling of Azorhizobium caulinodans ORS571 grown under free-living and symbiotic conditions.</title>
        <authorList>
            <person name="Tsukada S."/>
            <person name="Aono T."/>
            <person name="Akiba N."/>
            <person name="Lee KB."/>
            <person name="Liu CT."/>
            <person name="Toyazaki H."/>
            <person name="Oyaizu H."/>
        </authorList>
    </citation>
    <scope>NUCLEOTIDE SEQUENCE [LARGE SCALE GENOMIC DNA]</scope>
    <source>
        <strain evidence="20">ATCC 43989 / DSM 5975 / JCM 20966 / LMG 6465 / NBRC 14845 / NCIMB 13405 / ORS 571</strain>
    </source>
</reference>
<protein>
    <recommendedName>
        <fullName evidence="17">DNA polymerase IV</fullName>
        <shortName evidence="17">Pol IV</shortName>
        <ecNumber evidence="17">2.7.7.7</ecNumber>
    </recommendedName>
</protein>
<dbReference type="Proteomes" id="UP000000270">
    <property type="component" value="Chromosome"/>
</dbReference>
<dbReference type="GO" id="GO:0006281">
    <property type="term" value="P:DNA repair"/>
    <property type="evidence" value="ECO:0007669"/>
    <property type="project" value="UniProtKB-UniRule"/>
</dbReference>
<dbReference type="FunFam" id="3.40.1170.60:FF:000001">
    <property type="entry name" value="DNA polymerase IV"/>
    <property type="match status" value="1"/>
</dbReference>
<evidence type="ECO:0000256" key="9">
    <source>
        <dbReference type="ARBA" id="ARBA00022723"/>
    </source>
</evidence>
<evidence type="ECO:0000256" key="11">
    <source>
        <dbReference type="ARBA" id="ARBA00022842"/>
    </source>
</evidence>
<dbReference type="NCBIfam" id="NF002751">
    <property type="entry name" value="PRK02794.1"/>
    <property type="match status" value="1"/>
</dbReference>
<dbReference type="InterPro" id="IPR022880">
    <property type="entry name" value="DNApol_IV"/>
</dbReference>
<evidence type="ECO:0000313" key="19">
    <source>
        <dbReference type="EMBL" id="BAF87850.1"/>
    </source>
</evidence>
<gene>
    <name evidence="17" type="primary">dinB</name>
    <name evidence="19" type="ordered locus">AZC_1852</name>
</gene>
<dbReference type="EC" id="2.7.7.7" evidence="17"/>
<proteinExistence type="inferred from homology"/>
<keyword evidence="13 17" id="KW-0238">DNA-binding</keyword>
<reference evidence="20" key="2">
    <citation type="submission" date="2007-04" db="EMBL/GenBank/DDBJ databases">
        <title>Complete genome sequence of the nitrogen-fixing bacterium Azorhizobium caulinodans ORS571.</title>
        <authorList>
            <person name="Lee K.B."/>
            <person name="Backer P.D."/>
            <person name="Aono T."/>
            <person name="Liu C.T."/>
            <person name="Suzuki S."/>
            <person name="Suzuki T."/>
            <person name="Kaneko T."/>
            <person name="Yamada M."/>
            <person name="Tabata S."/>
            <person name="Kupfer D.M."/>
            <person name="Najar F.Z."/>
            <person name="Wiley G.B."/>
            <person name="Roe B."/>
            <person name="Binnewies T."/>
            <person name="Ussery D."/>
            <person name="Vereecke D."/>
            <person name="Gevers D."/>
            <person name="Holsters M."/>
            <person name="Oyaizu H."/>
        </authorList>
    </citation>
    <scope>NUCLEOTIDE SEQUENCE [LARGE SCALE GENOMIC DNA]</scope>
    <source>
        <strain evidence="20">ATCC 43989 / DSM 5975 / JCM 20966 / LMG 6465 / NBRC 14845 / NCIMB 13405 / ORS 571</strain>
    </source>
</reference>
<keyword evidence="4 17" id="KW-0515">Mutator protein</keyword>
<dbReference type="GO" id="GO:0009432">
    <property type="term" value="P:SOS response"/>
    <property type="evidence" value="ECO:0007669"/>
    <property type="project" value="TreeGrafter"/>
</dbReference>
<feature type="domain" description="UmuC" evidence="18">
    <location>
        <begin position="39"/>
        <end position="219"/>
    </location>
</feature>
<reference evidence="19 20" key="3">
    <citation type="journal article" date="2008" name="BMC Genomics">
        <title>The genome of the versatile nitrogen fixer Azorhizobium caulinodans ORS571.</title>
        <authorList>
            <person name="Lee KB."/>
            <person name="Backer P.D."/>
            <person name="Aono T."/>
            <person name="Liu CT."/>
            <person name="Suzuki S."/>
            <person name="Suzuki T."/>
            <person name="Kaneko T."/>
            <person name="Yamada M."/>
            <person name="Tabata S."/>
            <person name="Kupfer D.M."/>
            <person name="Najar F.Z."/>
            <person name="Wiley G.B."/>
            <person name="Roe B."/>
            <person name="Binnewies T.T."/>
            <person name="Ussery D.W."/>
            <person name="D'Haeze W."/>
            <person name="Herder J.D."/>
            <person name="Gevers D."/>
            <person name="Vereecke D."/>
            <person name="Holsters M."/>
            <person name="Oyaizu H."/>
        </authorList>
    </citation>
    <scope>NUCLEOTIDE SEQUENCE [LARGE SCALE GENOMIC DNA]</scope>
    <source>
        <strain evidence="20">ATCC 43989 / DSM 5975 / JCM 20966 / LMG 6465 / NBRC 14845 / NCIMB 13405 / ORS 571</strain>
    </source>
</reference>
<dbReference type="InterPro" id="IPR001126">
    <property type="entry name" value="UmuC"/>
</dbReference>
<dbReference type="InterPro" id="IPR036775">
    <property type="entry name" value="DNA_pol_Y-fam_lit_finger_sf"/>
</dbReference>
<reference evidence="19 20" key="1">
    <citation type="journal article" date="2007" name="Appl. Environ. Microbiol.">
        <title>Rhizobial factors required for stem nodule maturation and maintenance in Sesbania rostrata-Azorhizobium caulinodans ORS571 symbiosis.</title>
        <authorList>
            <person name="Suzuki S."/>
            <person name="Aono T."/>
            <person name="Lee KB."/>
            <person name="Suzuki T."/>
            <person name="Liu CT."/>
            <person name="Miwa H."/>
            <person name="Wakao S."/>
            <person name="Iki T."/>
            <person name="Oyaizu H."/>
        </authorList>
    </citation>
    <scope>NUCLEOTIDE SEQUENCE [LARGE SCALE GENOMIC DNA]</scope>
    <source>
        <strain evidence="20">ATCC 43989 / DSM 5975 / JCM 20966 / LMG 6465 / NBRC 14845 / NCIMB 13405 / ORS 571</strain>
    </source>
</reference>
<dbReference type="FunFam" id="3.30.1490.100:FF:000004">
    <property type="entry name" value="DNA polymerase IV"/>
    <property type="match status" value="1"/>
</dbReference>
<dbReference type="Pfam" id="PF11798">
    <property type="entry name" value="IMS_HHH"/>
    <property type="match status" value="1"/>
</dbReference>
<dbReference type="AlphaFoldDB" id="A8I2C7"/>
<evidence type="ECO:0000256" key="12">
    <source>
        <dbReference type="ARBA" id="ARBA00022932"/>
    </source>
</evidence>
<evidence type="ECO:0000256" key="1">
    <source>
        <dbReference type="ARBA" id="ARBA00004496"/>
    </source>
</evidence>
<feature type="binding site" evidence="17">
    <location>
        <position position="43"/>
    </location>
    <ligand>
        <name>Mg(2+)</name>
        <dbReference type="ChEBI" id="CHEBI:18420"/>
    </ligand>
</feature>
<evidence type="ECO:0000256" key="14">
    <source>
        <dbReference type="ARBA" id="ARBA00023204"/>
    </source>
</evidence>
<evidence type="ECO:0000256" key="15">
    <source>
        <dbReference type="ARBA" id="ARBA00025589"/>
    </source>
</evidence>
<keyword evidence="10 17" id="KW-0227">DNA damage</keyword>
<evidence type="ECO:0000256" key="8">
    <source>
        <dbReference type="ARBA" id="ARBA00022705"/>
    </source>
</evidence>
<dbReference type="GO" id="GO:0000287">
    <property type="term" value="F:magnesium ion binding"/>
    <property type="evidence" value="ECO:0007669"/>
    <property type="project" value="UniProtKB-UniRule"/>
</dbReference>
<keyword evidence="9 17" id="KW-0479">Metal-binding</keyword>
<dbReference type="GO" id="GO:0005829">
    <property type="term" value="C:cytosol"/>
    <property type="evidence" value="ECO:0007669"/>
    <property type="project" value="TreeGrafter"/>
</dbReference>
<comment type="subunit">
    <text evidence="3 17">Monomer.</text>
</comment>
<dbReference type="PANTHER" id="PTHR11076:SF33">
    <property type="entry name" value="DNA POLYMERASE KAPPA"/>
    <property type="match status" value="1"/>
</dbReference>
<reference evidence="19 20" key="5">
    <citation type="journal article" date="2010" name="Appl. Environ. Microbiol.">
        <title>phrR-like gene praR of Azorhizobium caulinodans ORS571 is essential for symbiosis with Sesbania rostrata and is involved in expression of reb genes.</title>
        <authorList>
            <person name="Akiba N."/>
            <person name="Aono T."/>
            <person name="Toyazaki H."/>
            <person name="Sato S."/>
            <person name="Oyaizu H."/>
        </authorList>
    </citation>
    <scope>NUCLEOTIDE SEQUENCE [LARGE SCALE GENOMIC DNA]</scope>
    <source>
        <strain evidence="20">ATCC 43989 / DSM 5975 / JCM 20966 / LMG 6465 / NBRC 14845 / NCIMB 13405 / ORS 571</strain>
    </source>
</reference>
<dbReference type="NCBIfam" id="NF002677">
    <property type="entry name" value="PRK02406.1"/>
    <property type="match status" value="1"/>
</dbReference>
<dbReference type="GO" id="GO:0003887">
    <property type="term" value="F:DNA-directed DNA polymerase activity"/>
    <property type="evidence" value="ECO:0007669"/>
    <property type="project" value="UniProtKB-UniRule"/>
</dbReference>
<sequence>MAAPGFCRDCLADAGDGPRCTVCGSPRLVRHPKIHALSVAHVDCDAFYAAVEKRDNPALRDVPVIIGGGTRGVVSTACYIARISGVRSAMPMFKARALCPDAVVVKPNMAKYAAVGRQVRGMMQALTPLVEPLSIDEAFLDLTGTERLHGMSPARVLARFAAQVERDVGITISVGLAANKFLAKTASDLDKPRGYSVLGLEEAPEFLAPRPVTFIWGVGPSFGGKLAADGFKLIGDLQRADEKDLARRYGAEGLRLWRLARGIDARSVTPDREAKSVSTETTFDTDVRDLRPLEQTLYALCEKVCARMKQSDLAGRSVTLKLKTADFRLRTRSRGLDSPTHLAARLYATAHDLLLKEVDGTAFRLIGVGLSDLSPGSDADPADLVDTSTQRIKATETAMDAVRAKFGAGALKRGILLDKPTRKPDAGR</sequence>
<dbReference type="GO" id="GO:0042276">
    <property type="term" value="P:error-prone translesion synthesis"/>
    <property type="evidence" value="ECO:0007669"/>
    <property type="project" value="TreeGrafter"/>
</dbReference>
<evidence type="ECO:0000256" key="4">
    <source>
        <dbReference type="ARBA" id="ARBA00022457"/>
    </source>
</evidence>
<dbReference type="HAMAP" id="MF_01113">
    <property type="entry name" value="DNApol_IV"/>
    <property type="match status" value="1"/>
</dbReference>
<evidence type="ECO:0000259" key="18">
    <source>
        <dbReference type="PROSITE" id="PS50173"/>
    </source>
</evidence>
<dbReference type="InterPro" id="IPR024728">
    <property type="entry name" value="PolY_HhH_motif"/>
</dbReference>
<evidence type="ECO:0000256" key="10">
    <source>
        <dbReference type="ARBA" id="ARBA00022763"/>
    </source>
</evidence>
<dbReference type="CDD" id="cd03586">
    <property type="entry name" value="PolY_Pol_IV_kappa"/>
    <property type="match status" value="1"/>
</dbReference>
<dbReference type="KEGG" id="azc:AZC_1852"/>